<dbReference type="AlphaFoldDB" id="A0A7C4LQC0"/>
<organism evidence="4">
    <name type="scientific">Schlesneria paludicola</name>
    <dbReference type="NCBI Taxonomy" id="360056"/>
    <lineage>
        <taxon>Bacteria</taxon>
        <taxon>Pseudomonadati</taxon>
        <taxon>Planctomycetota</taxon>
        <taxon>Planctomycetia</taxon>
        <taxon>Planctomycetales</taxon>
        <taxon>Planctomycetaceae</taxon>
        <taxon>Schlesneria</taxon>
    </lineage>
</organism>
<dbReference type="Gene3D" id="2.40.50.100">
    <property type="match status" value="1"/>
</dbReference>
<feature type="region of interest" description="Disordered" evidence="2">
    <location>
        <begin position="350"/>
        <end position="374"/>
    </location>
</feature>
<feature type="chain" id="PRO_5028324046" evidence="3">
    <location>
        <begin position="22"/>
        <end position="374"/>
    </location>
</feature>
<comment type="caution">
    <text evidence="4">The sequence shown here is derived from an EMBL/GenBank/DDBJ whole genome shotgun (WGS) entry which is preliminary data.</text>
</comment>
<evidence type="ECO:0000313" key="4">
    <source>
        <dbReference type="EMBL" id="HGT40817.1"/>
    </source>
</evidence>
<name>A0A7C4LQC0_9PLAN</name>
<dbReference type="PANTHER" id="PTHR30469">
    <property type="entry name" value="MULTIDRUG RESISTANCE PROTEIN MDTA"/>
    <property type="match status" value="1"/>
</dbReference>
<keyword evidence="3" id="KW-0732">Signal</keyword>
<dbReference type="Gene3D" id="1.10.287.470">
    <property type="entry name" value="Helix hairpin bin"/>
    <property type="match status" value="1"/>
</dbReference>
<feature type="coiled-coil region" evidence="1">
    <location>
        <begin position="89"/>
        <end position="128"/>
    </location>
</feature>
<dbReference type="PANTHER" id="PTHR30469:SF15">
    <property type="entry name" value="HLYD FAMILY OF SECRETION PROTEINS"/>
    <property type="match status" value="1"/>
</dbReference>
<dbReference type="EMBL" id="DSVQ01000018">
    <property type="protein sequence ID" value="HGT40817.1"/>
    <property type="molecule type" value="Genomic_DNA"/>
</dbReference>
<dbReference type="Gene3D" id="2.40.30.170">
    <property type="match status" value="1"/>
</dbReference>
<feature type="signal peptide" evidence="3">
    <location>
        <begin position="1"/>
        <end position="21"/>
    </location>
</feature>
<reference evidence="4" key="1">
    <citation type="journal article" date="2020" name="mSystems">
        <title>Genome- and Community-Level Interaction Insights into Carbon Utilization and Element Cycling Functions of Hydrothermarchaeota in Hydrothermal Sediment.</title>
        <authorList>
            <person name="Zhou Z."/>
            <person name="Liu Y."/>
            <person name="Xu W."/>
            <person name="Pan J."/>
            <person name="Luo Z.H."/>
            <person name="Li M."/>
        </authorList>
    </citation>
    <scope>NUCLEOTIDE SEQUENCE [LARGE SCALE GENOMIC DNA]</scope>
    <source>
        <strain evidence="4">SpSt-508</strain>
    </source>
</reference>
<gene>
    <name evidence="4" type="ORF">ENS64_16350</name>
</gene>
<protein>
    <submittedName>
        <fullName evidence="4">HlyD family efflux transporter periplasmic adaptor subunit</fullName>
    </submittedName>
</protein>
<dbReference type="GO" id="GO:1990281">
    <property type="term" value="C:efflux pump complex"/>
    <property type="evidence" value="ECO:0007669"/>
    <property type="project" value="TreeGrafter"/>
</dbReference>
<dbReference type="SUPFAM" id="SSF111369">
    <property type="entry name" value="HlyD-like secretion proteins"/>
    <property type="match status" value="1"/>
</dbReference>
<dbReference type="GO" id="GO:0015562">
    <property type="term" value="F:efflux transmembrane transporter activity"/>
    <property type="evidence" value="ECO:0007669"/>
    <property type="project" value="TreeGrafter"/>
</dbReference>
<keyword evidence="1" id="KW-0175">Coiled coil</keyword>
<evidence type="ECO:0000256" key="1">
    <source>
        <dbReference type="SAM" id="Coils"/>
    </source>
</evidence>
<proteinExistence type="predicted"/>
<evidence type="ECO:0000256" key="3">
    <source>
        <dbReference type="SAM" id="SignalP"/>
    </source>
</evidence>
<accession>A0A7C4LQC0</accession>
<evidence type="ECO:0000256" key="2">
    <source>
        <dbReference type="SAM" id="MobiDB-lite"/>
    </source>
</evidence>
<sequence length="374" mass="40015">MRGRVTPWLAALLLVPVSLRAQTTDKGAGKPPLPLASQGDQVVVKRDAVRLLDPDKYRVPLFLEPHLTVTLSAPFDGVVKQVLFKPNSLVKAQSEVVRLENTVQNLTLQKAQAEYRAALIEQKEAEKRSENQQALAAARVEAAKAAVDLAKYLSDQTSIRTPISGEVLRVLVTDGEYVRAGDPLLVIGDTSRMKVEIPVERQQVEKDKPQTIKVESAEVMAKVEAILPLAPRFDPLRDLFESVASAIVVVDNPDGKYKPGQTVYVPLIPRHPVVELPSGAVGNLSDGGRKVQVLRQWIVRDLPVTVMGSVGSSRVFVSGPFAEGDEVIFETSHQLPDGFQLKPAGVASGAGTAAPATGAGAGAAPKTTRPAGGF</sequence>